<evidence type="ECO:0000313" key="6">
    <source>
        <dbReference type="EMBL" id="PKK87982.1"/>
    </source>
</evidence>
<evidence type="ECO:0000259" key="5">
    <source>
        <dbReference type="PROSITE" id="PS51202"/>
    </source>
</evidence>
<dbReference type="InterPro" id="IPR036390">
    <property type="entry name" value="WH_DNA-bd_sf"/>
</dbReference>
<dbReference type="AlphaFoldDB" id="A0A2N1PI45"/>
<dbReference type="InterPro" id="IPR006037">
    <property type="entry name" value="RCK_C"/>
</dbReference>
<keyword evidence="3" id="KW-0804">Transcription</keyword>
<reference evidence="6 7" key="1">
    <citation type="journal article" date="2017" name="ISME J.">
        <title>Potential for microbial H2 and metal transformations associated with novel bacteria and archaea in deep terrestrial subsurface sediments.</title>
        <authorList>
            <person name="Hernsdorf A.W."/>
            <person name="Amano Y."/>
            <person name="Miyakawa K."/>
            <person name="Ise K."/>
            <person name="Suzuki Y."/>
            <person name="Anantharaman K."/>
            <person name="Probst A."/>
            <person name="Burstein D."/>
            <person name="Thomas B.C."/>
            <person name="Banfield J.F."/>
        </authorList>
    </citation>
    <scope>NUCLEOTIDE SEQUENCE [LARGE SCALE GENOMIC DNA]</scope>
    <source>
        <strain evidence="6">HGW-Wallbacteria-1</strain>
    </source>
</reference>
<evidence type="ECO:0000256" key="3">
    <source>
        <dbReference type="ARBA" id="ARBA00023163"/>
    </source>
</evidence>
<dbReference type="Pfam" id="PF02080">
    <property type="entry name" value="TrkA_C"/>
    <property type="match status" value="1"/>
</dbReference>
<dbReference type="Pfam" id="PF00392">
    <property type="entry name" value="GntR"/>
    <property type="match status" value="1"/>
</dbReference>
<dbReference type="InterPro" id="IPR036721">
    <property type="entry name" value="RCK_C_sf"/>
</dbReference>
<comment type="caution">
    <text evidence="6">The sequence shown here is derived from an EMBL/GenBank/DDBJ whole genome shotgun (WGS) entry which is preliminary data.</text>
</comment>
<dbReference type="SUPFAM" id="SSF46785">
    <property type="entry name" value="Winged helix' DNA-binding domain"/>
    <property type="match status" value="1"/>
</dbReference>
<name>A0A2N1PI45_9BACT</name>
<sequence>MDTDQRGMEKPLKKKRDSVAIYAKIAMDIANRIVNGEIPEGKRLSGRSLMSSEYGVSPETIRRAFSLLEELQVVQVFQNSGVLVHSKENAAKYIARHGNRNATRTLLVRMRELIEAHESIERELFDITKSLMDSTERFTASNPFYTFECTLSPSSPTLYKTLGELSFWQQTHATVIAIRREGSIVLSPGPDIVLEPLDVLVLVGDQATRTAVEAFIQ</sequence>
<keyword evidence="1" id="KW-0805">Transcription regulation</keyword>
<dbReference type="GO" id="GO:0006813">
    <property type="term" value="P:potassium ion transport"/>
    <property type="evidence" value="ECO:0007669"/>
    <property type="project" value="InterPro"/>
</dbReference>
<dbReference type="InterPro" id="IPR036388">
    <property type="entry name" value="WH-like_DNA-bd_sf"/>
</dbReference>
<evidence type="ECO:0000313" key="7">
    <source>
        <dbReference type="Proteomes" id="UP000233256"/>
    </source>
</evidence>
<dbReference type="GO" id="GO:0008324">
    <property type="term" value="F:monoatomic cation transmembrane transporter activity"/>
    <property type="evidence" value="ECO:0007669"/>
    <property type="project" value="InterPro"/>
</dbReference>
<dbReference type="InterPro" id="IPR000524">
    <property type="entry name" value="Tscrpt_reg_HTH_GntR"/>
</dbReference>
<dbReference type="PROSITE" id="PS50949">
    <property type="entry name" value="HTH_GNTR"/>
    <property type="match status" value="1"/>
</dbReference>
<dbReference type="SMART" id="SM00345">
    <property type="entry name" value="HTH_GNTR"/>
    <property type="match status" value="1"/>
</dbReference>
<dbReference type="GO" id="GO:0003677">
    <property type="term" value="F:DNA binding"/>
    <property type="evidence" value="ECO:0007669"/>
    <property type="project" value="UniProtKB-KW"/>
</dbReference>
<dbReference type="Gene3D" id="3.30.70.1450">
    <property type="entry name" value="Regulator of K+ conductance, C-terminal domain"/>
    <property type="match status" value="1"/>
</dbReference>
<evidence type="ECO:0000259" key="4">
    <source>
        <dbReference type="PROSITE" id="PS50949"/>
    </source>
</evidence>
<feature type="domain" description="RCK C-terminal" evidence="5">
    <location>
        <begin position="133"/>
        <end position="217"/>
    </location>
</feature>
<dbReference type="SUPFAM" id="SSF116726">
    <property type="entry name" value="TrkA C-terminal domain-like"/>
    <property type="match status" value="1"/>
</dbReference>
<protein>
    <submittedName>
        <fullName evidence="6">GntR family transcriptional regulator</fullName>
    </submittedName>
</protein>
<dbReference type="InterPro" id="IPR050144">
    <property type="entry name" value="AAE_transporter"/>
</dbReference>
<dbReference type="PROSITE" id="PS51202">
    <property type="entry name" value="RCK_C"/>
    <property type="match status" value="1"/>
</dbReference>
<dbReference type="Gene3D" id="1.10.10.10">
    <property type="entry name" value="Winged helix-like DNA-binding domain superfamily/Winged helix DNA-binding domain"/>
    <property type="match status" value="1"/>
</dbReference>
<dbReference type="PANTHER" id="PTHR30445:SF8">
    <property type="entry name" value="K(+)_H(+) ANTIPORTER SUBUNIT KHTT"/>
    <property type="match status" value="1"/>
</dbReference>
<evidence type="ECO:0000256" key="2">
    <source>
        <dbReference type="ARBA" id="ARBA00023125"/>
    </source>
</evidence>
<feature type="domain" description="HTH gntR-type" evidence="4">
    <location>
        <begin position="19"/>
        <end position="87"/>
    </location>
</feature>
<keyword evidence="2" id="KW-0238">DNA-binding</keyword>
<organism evidence="6 7">
    <name type="scientific">Candidatus Wallbacteria bacterium HGW-Wallbacteria-1</name>
    <dbReference type="NCBI Taxonomy" id="2013854"/>
    <lineage>
        <taxon>Bacteria</taxon>
        <taxon>Candidatus Walliibacteriota</taxon>
    </lineage>
</organism>
<dbReference type="Proteomes" id="UP000233256">
    <property type="component" value="Unassembled WGS sequence"/>
</dbReference>
<proteinExistence type="predicted"/>
<dbReference type="PANTHER" id="PTHR30445">
    <property type="entry name" value="K(+)_H(+) ANTIPORTER SUBUNIT KHTT"/>
    <property type="match status" value="1"/>
</dbReference>
<dbReference type="EMBL" id="PGXC01000077">
    <property type="protein sequence ID" value="PKK87982.1"/>
    <property type="molecule type" value="Genomic_DNA"/>
</dbReference>
<gene>
    <name evidence="6" type="ORF">CVV64_20770</name>
</gene>
<evidence type="ECO:0000256" key="1">
    <source>
        <dbReference type="ARBA" id="ARBA00023015"/>
    </source>
</evidence>
<dbReference type="GO" id="GO:0003700">
    <property type="term" value="F:DNA-binding transcription factor activity"/>
    <property type="evidence" value="ECO:0007669"/>
    <property type="project" value="InterPro"/>
</dbReference>
<accession>A0A2N1PI45</accession>